<dbReference type="GO" id="GO:0030145">
    <property type="term" value="F:manganese ion binding"/>
    <property type="evidence" value="ECO:0007669"/>
    <property type="project" value="UniProtKB-UniRule"/>
</dbReference>
<dbReference type="FunFam" id="3.40.50.10990:FF:000002">
    <property type="entry name" value="GTP cyclohydrolase-2"/>
    <property type="match status" value="1"/>
</dbReference>
<comment type="pathway">
    <text evidence="4 18">Cofactor biosynthesis; riboflavin biosynthesis; 5-amino-6-(D-ribitylamino)uracil from GTP: step 1/4.</text>
</comment>
<comment type="caution">
    <text evidence="20">The sequence shown here is derived from an EMBL/GenBank/DDBJ whole genome shotgun (WGS) entry which is preliminary data.</text>
</comment>
<evidence type="ECO:0000256" key="12">
    <source>
        <dbReference type="ARBA" id="ARBA00022842"/>
    </source>
</evidence>
<dbReference type="UniPathway" id="UPA00275">
    <property type="reaction ID" value="UER00399"/>
</dbReference>
<feature type="binding site" evidence="18">
    <location>
        <begin position="291"/>
        <end position="293"/>
    </location>
    <ligand>
        <name>GTP</name>
        <dbReference type="ChEBI" id="CHEBI:37565"/>
    </ligand>
</feature>
<feature type="binding site" evidence="18">
    <location>
        <position position="163"/>
    </location>
    <ligand>
        <name>D-ribulose 5-phosphate</name>
        <dbReference type="ChEBI" id="CHEBI:58121"/>
    </ligand>
</feature>
<feature type="binding site" evidence="18">
    <location>
        <position position="353"/>
    </location>
    <ligand>
        <name>GTP</name>
        <dbReference type="ChEBI" id="CHEBI:37565"/>
    </ligand>
</feature>
<feature type="binding site" evidence="18">
    <location>
        <position position="142"/>
    </location>
    <ligand>
        <name>Mg(2+)</name>
        <dbReference type="ChEBI" id="CHEBI:18420"/>
        <label>2</label>
    </ligand>
</feature>
<keyword evidence="15 18" id="KW-0456">Lyase</keyword>
<feature type="active site" description="Nucleophile; for GTP cyclohydrolase activity" evidence="18">
    <location>
        <position position="327"/>
    </location>
</feature>
<comment type="cofactor">
    <cofactor evidence="2">
        <name>Mn(2+)</name>
        <dbReference type="ChEBI" id="CHEBI:29035"/>
    </cofactor>
</comment>
<comment type="function">
    <text evidence="3 18">Catalyzes the conversion of D-ribulose 5-phosphate to formate and 3,4-dihydroxy-2-butanone 4-phosphate.</text>
</comment>
<dbReference type="NCBIfam" id="TIGR00505">
    <property type="entry name" value="ribA"/>
    <property type="match status" value="1"/>
</dbReference>
<evidence type="ECO:0000256" key="9">
    <source>
        <dbReference type="ARBA" id="ARBA00022741"/>
    </source>
</evidence>
<accession>A0A291JJR4</accession>
<dbReference type="PANTHER" id="PTHR21327">
    <property type="entry name" value="GTP CYCLOHYDROLASE II-RELATED"/>
    <property type="match status" value="1"/>
</dbReference>
<dbReference type="Pfam" id="PF00925">
    <property type="entry name" value="GTP_cyclohydro2"/>
    <property type="match status" value="1"/>
</dbReference>
<dbReference type="PANTHER" id="PTHR21327:SF18">
    <property type="entry name" value="3,4-DIHYDROXY-2-BUTANONE 4-PHOSPHATE SYNTHASE"/>
    <property type="match status" value="1"/>
</dbReference>
<dbReference type="NCBIfam" id="TIGR00506">
    <property type="entry name" value="ribB"/>
    <property type="match status" value="1"/>
</dbReference>
<dbReference type="SUPFAM" id="SSF55821">
    <property type="entry name" value="YrdC/RibB"/>
    <property type="match status" value="1"/>
</dbReference>
<evidence type="ECO:0000256" key="11">
    <source>
        <dbReference type="ARBA" id="ARBA00022833"/>
    </source>
</evidence>
<feature type="region of interest" description="DHBP synthase" evidence="18">
    <location>
        <begin position="1"/>
        <end position="200"/>
    </location>
</feature>
<keyword evidence="12 18" id="KW-0460">Magnesium</keyword>
<comment type="similarity">
    <text evidence="6 18">In the N-terminal section; belongs to the DHBP synthase family.</text>
</comment>
<evidence type="ECO:0000256" key="6">
    <source>
        <dbReference type="ARBA" id="ARBA00005520"/>
    </source>
</evidence>
<dbReference type="CDD" id="cd00641">
    <property type="entry name" value="GTP_cyclohydro2"/>
    <property type="match status" value="1"/>
</dbReference>
<dbReference type="EC" id="4.1.99.12" evidence="18"/>
<feature type="domain" description="GTP cyclohydrolase II" evidence="19">
    <location>
        <begin position="209"/>
        <end position="368"/>
    </location>
</feature>
<dbReference type="AlphaFoldDB" id="A0A291JJR4"/>
<dbReference type="GO" id="GO:0000287">
    <property type="term" value="F:magnesium ion binding"/>
    <property type="evidence" value="ECO:0007669"/>
    <property type="project" value="UniProtKB-UniRule"/>
</dbReference>
<comment type="cofactor">
    <cofactor evidence="18">
        <name>Zn(2+)</name>
        <dbReference type="ChEBI" id="CHEBI:29105"/>
    </cofactor>
    <text evidence="18">Binds 1 zinc ion per subunit.</text>
</comment>
<evidence type="ECO:0000256" key="18">
    <source>
        <dbReference type="HAMAP-Rule" id="MF_01283"/>
    </source>
</evidence>
<keyword evidence="9 18" id="KW-0547">Nucleotide-binding</keyword>
<comment type="cofactor">
    <cofactor evidence="18">
        <name>Mg(2+)</name>
        <dbReference type="ChEBI" id="CHEBI:18420"/>
    </cofactor>
    <cofactor evidence="18">
        <name>Mn(2+)</name>
        <dbReference type="ChEBI" id="CHEBI:29035"/>
    </cofactor>
    <text evidence="18">Binds 2 divalent metal cations per subunit. Magnesium or manganese.</text>
</comment>
<feature type="binding site" evidence="18">
    <location>
        <begin position="139"/>
        <end position="143"/>
    </location>
    <ligand>
        <name>D-ribulose 5-phosphate</name>
        <dbReference type="ChEBI" id="CHEBI:58121"/>
    </ligand>
</feature>
<evidence type="ECO:0000256" key="14">
    <source>
        <dbReference type="ARBA" id="ARBA00023211"/>
    </source>
</evidence>
<dbReference type="GeneID" id="66776555"/>
<dbReference type="GO" id="GO:0008270">
    <property type="term" value="F:zinc ion binding"/>
    <property type="evidence" value="ECO:0007669"/>
    <property type="project" value="UniProtKB-UniRule"/>
</dbReference>
<feature type="binding site" evidence="18">
    <location>
        <position position="270"/>
    </location>
    <ligand>
        <name>GTP</name>
        <dbReference type="ChEBI" id="CHEBI:37565"/>
    </ligand>
</feature>
<feature type="binding site" evidence="18">
    <location>
        <begin position="27"/>
        <end position="28"/>
    </location>
    <ligand>
        <name>D-ribulose 5-phosphate</name>
        <dbReference type="ChEBI" id="CHEBI:58121"/>
    </ligand>
</feature>
<dbReference type="Gene3D" id="3.90.870.10">
    <property type="entry name" value="DHBP synthase"/>
    <property type="match status" value="1"/>
</dbReference>
<dbReference type="InterPro" id="IPR032677">
    <property type="entry name" value="GTP_cyclohydro_II"/>
</dbReference>
<dbReference type="Proteomes" id="UP000240400">
    <property type="component" value="Unassembled WGS sequence"/>
</dbReference>
<dbReference type="EMBL" id="PZHR01000019">
    <property type="protein sequence ID" value="PTK59562.1"/>
    <property type="molecule type" value="Genomic_DNA"/>
</dbReference>
<evidence type="ECO:0000256" key="10">
    <source>
        <dbReference type="ARBA" id="ARBA00022801"/>
    </source>
</evidence>
<dbReference type="OrthoDB" id="9793111at2"/>
<feature type="binding site" evidence="18">
    <location>
        <begin position="249"/>
        <end position="253"/>
    </location>
    <ligand>
        <name>GTP</name>
        <dbReference type="ChEBI" id="CHEBI:37565"/>
    </ligand>
</feature>
<evidence type="ECO:0000256" key="3">
    <source>
        <dbReference type="ARBA" id="ARBA00002284"/>
    </source>
</evidence>
<keyword evidence="16 18" id="KW-0511">Multifunctional enzyme</keyword>
<dbReference type="HAMAP" id="MF_01283">
    <property type="entry name" value="RibBA"/>
    <property type="match status" value="1"/>
</dbReference>
<dbReference type="NCBIfam" id="NF001591">
    <property type="entry name" value="PRK00393.1"/>
    <property type="match status" value="1"/>
</dbReference>
<organism evidence="20 21">
    <name type="scientific">Staphylococcus nepalensis</name>
    <dbReference type="NCBI Taxonomy" id="214473"/>
    <lineage>
        <taxon>Bacteria</taxon>
        <taxon>Bacillati</taxon>
        <taxon>Bacillota</taxon>
        <taxon>Bacilli</taxon>
        <taxon>Bacillales</taxon>
        <taxon>Staphylococcaceae</taxon>
        <taxon>Staphylococcus</taxon>
    </lineage>
</organism>
<evidence type="ECO:0000256" key="17">
    <source>
        <dbReference type="ARBA" id="ARBA00049295"/>
    </source>
</evidence>
<evidence type="ECO:0000313" key="21">
    <source>
        <dbReference type="Proteomes" id="UP000240400"/>
    </source>
</evidence>
<reference evidence="20 21" key="1">
    <citation type="journal article" date="2016" name="Front. Microbiol.">
        <title>Comprehensive Phylogenetic Analysis of Bovine Non-aureus Staphylococci Species Based on Whole-Genome Sequencing.</title>
        <authorList>
            <person name="Naushad S."/>
            <person name="Barkema H.W."/>
            <person name="Luby C."/>
            <person name="Condas L.A."/>
            <person name="Nobrega D.B."/>
            <person name="Carson D.A."/>
            <person name="De Buck J."/>
        </authorList>
    </citation>
    <scope>NUCLEOTIDE SEQUENCE [LARGE SCALE GENOMIC DNA]</scope>
    <source>
        <strain evidence="20 21">SNUC 4337</strain>
    </source>
</reference>
<evidence type="ECO:0000256" key="7">
    <source>
        <dbReference type="ARBA" id="ARBA00022619"/>
    </source>
</evidence>
<keyword evidence="14 18" id="KW-0464">Manganese</keyword>
<dbReference type="InterPro" id="IPR000422">
    <property type="entry name" value="DHBP_synthase_RibB"/>
</dbReference>
<evidence type="ECO:0000256" key="5">
    <source>
        <dbReference type="ARBA" id="ARBA00004904"/>
    </source>
</evidence>
<dbReference type="GO" id="GO:0005525">
    <property type="term" value="F:GTP binding"/>
    <property type="evidence" value="ECO:0007669"/>
    <property type="project" value="UniProtKB-KW"/>
</dbReference>
<dbReference type="GO" id="GO:0008686">
    <property type="term" value="F:3,4-dihydroxy-2-butanone-4-phosphate synthase activity"/>
    <property type="evidence" value="ECO:0007669"/>
    <property type="project" value="UniProtKB-UniRule"/>
</dbReference>
<evidence type="ECO:0000313" key="20">
    <source>
        <dbReference type="EMBL" id="PTK59562.1"/>
    </source>
</evidence>
<keyword evidence="13 18" id="KW-0342">GTP-binding</keyword>
<gene>
    <name evidence="18" type="primary">ribBA</name>
    <name evidence="20" type="ORF">BUZ61_05135</name>
</gene>
<comment type="catalytic activity">
    <reaction evidence="1 18">
        <text>D-ribulose 5-phosphate = (2S)-2-hydroxy-3-oxobutyl phosphate + formate + H(+)</text>
        <dbReference type="Rhea" id="RHEA:18457"/>
        <dbReference type="ChEBI" id="CHEBI:15378"/>
        <dbReference type="ChEBI" id="CHEBI:15740"/>
        <dbReference type="ChEBI" id="CHEBI:58121"/>
        <dbReference type="ChEBI" id="CHEBI:58830"/>
        <dbReference type="EC" id="4.1.99.12"/>
    </reaction>
</comment>
<evidence type="ECO:0000256" key="2">
    <source>
        <dbReference type="ARBA" id="ARBA00001936"/>
    </source>
</evidence>
<evidence type="ECO:0000256" key="16">
    <source>
        <dbReference type="ARBA" id="ARBA00023268"/>
    </source>
</evidence>
<dbReference type="InterPro" id="IPR016299">
    <property type="entry name" value="Riboflavin_synth_RibBA"/>
</dbReference>
<protein>
    <recommendedName>
        <fullName evidence="18">Riboflavin biosynthesis protein RibBA</fullName>
    </recommendedName>
    <domain>
        <recommendedName>
            <fullName evidence="18">3,4-dihydroxy-2-butanone 4-phosphate synthase</fullName>
            <shortName evidence="18">DHBP synthase</shortName>
            <ecNumber evidence="18">4.1.99.12</ecNumber>
        </recommendedName>
    </domain>
    <domain>
        <recommendedName>
            <fullName evidence="18">GTP cyclohydrolase-2</fullName>
            <ecNumber evidence="18">3.5.4.25</ecNumber>
        </recommendedName>
        <alternativeName>
            <fullName evidence="18">GTP cyclohydrolase II</fullName>
        </alternativeName>
    </domain>
</protein>
<feature type="binding site" evidence="18">
    <location>
        <position position="267"/>
    </location>
    <ligand>
        <name>Zn(2+)</name>
        <dbReference type="ChEBI" id="CHEBI:29105"/>
        <note>catalytic</note>
    </ligand>
</feature>
<evidence type="ECO:0000256" key="1">
    <source>
        <dbReference type="ARBA" id="ARBA00000141"/>
    </source>
</evidence>
<feature type="binding site" evidence="18">
    <location>
        <position position="32"/>
    </location>
    <ligand>
        <name>D-ribulose 5-phosphate</name>
        <dbReference type="ChEBI" id="CHEBI:58121"/>
    </ligand>
</feature>
<name>A0A291JJR4_9STAP</name>
<evidence type="ECO:0000256" key="15">
    <source>
        <dbReference type="ARBA" id="ARBA00023239"/>
    </source>
</evidence>
<comment type="catalytic activity">
    <reaction evidence="17 18">
        <text>GTP + 4 H2O = 2,5-diamino-6-hydroxy-4-(5-phosphoribosylamino)-pyrimidine + formate + 2 phosphate + 3 H(+)</text>
        <dbReference type="Rhea" id="RHEA:23704"/>
        <dbReference type="ChEBI" id="CHEBI:15377"/>
        <dbReference type="ChEBI" id="CHEBI:15378"/>
        <dbReference type="ChEBI" id="CHEBI:15740"/>
        <dbReference type="ChEBI" id="CHEBI:37565"/>
        <dbReference type="ChEBI" id="CHEBI:43474"/>
        <dbReference type="ChEBI" id="CHEBI:58614"/>
        <dbReference type="EC" id="3.5.4.25"/>
    </reaction>
</comment>
<dbReference type="Gene3D" id="3.40.50.10990">
    <property type="entry name" value="GTP cyclohydrolase II"/>
    <property type="match status" value="1"/>
</dbReference>
<keyword evidence="8 18" id="KW-0479">Metal-binding</keyword>
<feature type="binding site" evidence="18">
    <location>
        <position position="265"/>
    </location>
    <ligand>
        <name>Zn(2+)</name>
        <dbReference type="ChEBI" id="CHEBI:29105"/>
        <note>catalytic</note>
    </ligand>
</feature>
<dbReference type="InterPro" id="IPR036144">
    <property type="entry name" value="RibA-like_sf"/>
</dbReference>
<dbReference type="InterPro" id="IPR017945">
    <property type="entry name" value="DHBP_synth_RibB-like_a/b_dom"/>
</dbReference>
<keyword evidence="11 18" id="KW-0862">Zinc</keyword>
<evidence type="ECO:0000256" key="8">
    <source>
        <dbReference type="ARBA" id="ARBA00022723"/>
    </source>
</evidence>
<dbReference type="SUPFAM" id="SSF142695">
    <property type="entry name" value="RibA-like"/>
    <property type="match status" value="1"/>
</dbReference>
<comment type="similarity">
    <text evidence="18">In the C-terminal section; belongs to the GTP cyclohydrolase II family.</text>
</comment>
<comment type="pathway">
    <text evidence="5 18">Cofactor biosynthesis; riboflavin biosynthesis; 2-hydroxy-3-oxobutyl phosphate from D-ribulose 5-phosphate: step 1/1.</text>
</comment>
<dbReference type="InterPro" id="IPR000926">
    <property type="entry name" value="RibA"/>
</dbReference>
<dbReference type="HAMAP" id="MF_00180">
    <property type="entry name" value="RibB"/>
    <property type="match status" value="1"/>
</dbReference>
<dbReference type="Pfam" id="PF00926">
    <property type="entry name" value="DHBP_synthase"/>
    <property type="match status" value="1"/>
</dbReference>
<evidence type="ECO:0000256" key="13">
    <source>
        <dbReference type="ARBA" id="ARBA00023134"/>
    </source>
</evidence>
<dbReference type="GO" id="GO:0009231">
    <property type="term" value="P:riboflavin biosynthetic process"/>
    <property type="evidence" value="ECO:0007669"/>
    <property type="project" value="UniProtKB-UniRule"/>
</dbReference>
<feature type="binding site" evidence="18">
    <location>
        <position position="348"/>
    </location>
    <ligand>
        <name>GTP</name>
        <dbReference type="ChEBI" id="CHEBI:37565"/>
    </ligand>
</feature>
<dbReference type="GO" id="GO:0005829">
    <property type="term" value="C:cytosol"/>
    <property type="evidence" value="ECO:0007669"/>
    <property type="project" value="TreeGrafter"/>
</dbReference>
<feature type="active site" description="Proton acceptor; for GTP cyclohydrolase activity" evidence="18">
    <location>
        <position position="325"/>
    </location>
</feature>
<feature type="binding site" evidence="18">
    <location>
        <position position="254"/>
    </location>
    <ligand>
        <name>Zn(2+)</name>
        <dbReference type="ChEBI" id="CHEBI:29105"/>
        <note>catalytic</note>
    </ligand>
</feature>
<dbReference type="PIRSF" id="PIRSF001259">
    <property type="entry name" value="RibA"/>
    <property type="match status" value="1"/>
</dbReference>
<proteinExistence type="inferred from homology"/>
<dbReference type="EC" id="3.5.4.25" evidence="18"/>
<feature type="site" description="Essential for DHBP synthase activity" evidence="18">
    <location>
        <position position="125"/>
    </location>
</feature>
<comment type="function">
    <text evidence="18">Catalyzes the conversion of GTP to 2,5-diamino-6-ribosylamino-4(3H)-pyrimidinone 5'-phosphate (DARP), formate and pyrophosphate.</text>
</comment>
<dbReference type="FunFam" id="3.90.870.10:FF:000001">
    <property type="entry name" value="Riboflavin biosynthesis protein RibBA"/>
    <property type="match status" value="1"/>
</dbReference>
<keyword evidence="10 18" id="KW-0378">Hydrolase</keyword>
<keyword evidence="7 18" id="KW-0686">Riboflavin biosynthesis</keyword>
<sequence length="393" mass="43809">MQLDSIEKALKALKNGESIIVVDDENRENEGDLVAITEWMYENTVNFMAKYGRGLICAPISKKIAQDLELNPMVNHNSDIYGTQFTVSIDHIDTTTGISADERMLTAKALIDEQTKANDFNRPGHLFPLIAQDNGVLARRGHTEASVDLALLTGAKPAALICEIMNEDGSMAKGDDLEAFKNKHQLVMISIEDLENYRKNTDAPLEAKAKVQLPTDYGNFDMYGFSTQNNEEEIVAIVSGEIKETENVRIHSACLTGDIFHSQRCDCGEQLAASMEYISENGGIILYLPQEGRGIGLINKLKAYELIEQGYDTVSANIALGFEEDLRDYQNAAKILKYLGVKRVNLLSNNPKKFGSLENYGIDIAKRIDLIVPTNKYNQDYMKTKKEKMGHLI</sequence>
<dbReference type="RefSeq" id="WP_096809084.1">
    <property type="nucleotide sequence ID" value="NZ_CABIWM010000011.1"/>
</dbReference>
<feature type="binding site" evidence="18">
    <location>
        <position position="28"/>
    </location>
    <ligand>
        <name>Mg(2+)</name>
        <dbReference type="ChEBI" id="CHEBI:18420"/>
        <label>2</label>
    </ligand>
</feature>
<dbReference type="GO" id="GO:0003935">
    <property type="term" value="F:GTP cyclohydrolase II activity"/>
    <property type="evidence" value="ECO:0007669"/>
    <property type="project" value="UniProtKB-UniRule"/>
</dbReference>
<feature type="region of interest" description="GTP cyclohydrolase II" evidence="18">
    <location>
        <begin position="201"/>
        <end position="393"/>
    </location>
</feature>
<evidence type="ECO:0000259" key="19">
    <source>
        <dbReference type="Pfam" id="PF00925"/>
    </source>
</evidence>
<feature type="site" description="Essential for DHBP synthase activity" evidence="18">
    <location>
        <position position="163"/>
    </location>
</feature>
<feature type="binding site" evidence="18">
    <location>
        <position position="313"/>
    </location>
    <ligand>
        <name>GTP</name>
        <dbReference type="ChEBI" id="CHEBI:37565"/>
    </ligand>
</feature>
<dbReference type="KEGG" id="snl:BJD96_05550"/>
<feature type="binding site" evidence="18">
    <location>
        <position position="28"/>
    </location>
    <ligand>
        <name>Mg(2+)</name>
        <dbReference type="ChEBI" id="CHEBI:18420"/>
        <label>1</label>
    </ligand>
</feature>
<evidence type="ECO:0000256" key="4">
    <source>
        <dbReference type="ARBA" id="ARBA00004853"/>
    </source>
</evidence>
<dbReference type="HAMAP" id="MF_00179">
    <property type="entry name" value="RibA"/>
    <property type="match status" value="1"/>
</dbReference>